<keyword evidence="3" id="KW-1185">Reference proteome</keyword>
<evidence type="ECO:0000313" key="3">
    <source>
        <dbReference type="Proteomes" id="UP001164929"/>
    </source>
</evidence>
<protein>
    <submittedName>
        <fullName evidence="2">Uncharacterized protein</fullName>
    </submittedName>
</protein>
<proteinExistence type="predicted"/>
<accession>A0AAD6VZQ7</accession>
<dbReference type="EMBL" id="JAQIZT010000006">
    <property type="protein sequence ID" value="KAJ6993316.1"/>
    <property type="molecule type" value="Genomic_DNA"/>
</dbReference>
<dbReference type="Proteomes" id="UP001164929">
    <property type="component" value="Chromosome 6"/>
</dbReference>
<gene>
    <name evidence="2" type="ORF">NC653_016441</name>
</gene>
<comment type="caution">
    <text evidence="2">The sequence shown here is derived from an EMBL/GenBank/DDBJ whole genome shotgun (WGS) entry which is preliminary data.</text>
</comment>
<keyword evidence="1" id="KW-0472">Membrane</keyword>
<name>A0AAD6VZQ7_9ROSI</name>
<organism evidence="2 3">
    <name type="scientific">Populus alba x Populus x berolinensis</name>
    <dbReference type="NCBI Taxonomy" id="444605"/>
    <lineage>
        <taxon>Eukaryota</taxon>
        <taxon>Viridiplantae</taxon>
        <taxon>Streptophyta</taxon>
        <taxon>Embryophyta</taxon>
        <taxon>Tracheophyta</taxon>
        <taxon>Spermatophyta</taxon>
        <taxon>Magnoliopsida</taxon>
        <taxon>eudicotyledons</taxon>
        <taxon>Gunneridae</taxon>
        <taxon>Pentapetalae</taxon>
        <taxon>rosids</taxon>
        <taxon>fabids</taxon>
        <taxon>Malpighiales</taxon>
        <taxon>Salicaceae</taxon>
        <taxon>Saliceae</taxon>
        <taxon>Populus</taxon>
    </lineage>
</organism>
<dbReference type="AlphaFoldDB" id="A0AAD6VZQ7"/>
<evidence type="ECO:0000313" key="2">
    <source>
        <dbReference type="EMBL" id="KAJ6993316.1"/>
    </source>
</evidence>
<keyword evidence="1" id="KW-1133">Transmembrane helix</keyword>
<sequence>MFRTGVSPSTKTMNDADTRLALSALQVLTHFGRMLLRETISVELNSGFSLSLSSISAIHSGTIGIHYGHVLIHFKLYSFSYVCFTAGAAGIVFSGFYVLVKHYRPYTVLGFQLCDSRMTGPSLCLHCMNRLMFGD</sequence>
<evidence type="ECO:0000256" key="1">
    <source>
        <dbReference type="SAM" id="Phobius"/>
    </source>
</evidence>
<keyword evidence="1" id="KW-0812">Transmembrane</keyword>
<feature type="transmembrane region" description="Helical" evidence="1">
    <location>
        <begin position="79"/>
        <end position="100"/>
    </location>
</feature>
<reference evidence="2" key="1">
    <citation type="journal article" date="2023" name="Mol. Ecol. Resour.">
        <title>Chromosome-level genome assembly of a triploid poplar Populus alba 'Berolinensis'.</title>
        <authorList>
            <person name="Chen S."/>
            <person name="Yu Y."/>
            <person name="Wang X."/>
            <person name="Wang S."/>
            <person name="Zhang T."/>
            <person name="Zhou Y."/>
            <person name="He R."/>
            <person name="Meng N."/>
            <person name="Wang Y."/>
            <person name="Liu W."/>
            <person name="Liu Z."/>
            <person name="Liu J."/>
            <person name="Guo Q."/>
            <person name="Huang H."/>
            <person name="Sederoff R.R."/>
            <person name="Wang G."/>
            <person name="Qu G."/>
            <person name="Chen S."/>
        </authorList>
    </citation>
    <scope>NUCLEOTIDE SEQUENCE</scope>
    <source>
        <strain evidence="2">SC-2020</strain>
    </source>
</reference>